<reference evidence="2 3" key="1">
    <citation type="submission" date="2015-01" db="EMBL/GenBank/DDBJ databases">
        <title>Characterization of Swiss Staphylococcus aureus strains involved in food poisoning.</title>
        <authorList>
            <person name="Crovadore J."/>
            <person name="Chablais R."/>
            <person name="Tonacini J."/>
            <person name="Schnyder B."/>
            <person name="Lefort F."/>
        </authorList>
    </citation>
    <scope>NUCLEOTIDE SEQUENCE [LARGE SCALE GENOMIC DNA]</scope>
    <source>
        <strain evidence="2 3">SA-120</strain>
    </source>
</reference>
<evidence type="ECO:0000256" key="1">
    <source>
        <dbReference type="SAM" id="MobiDB-lite"/>
    </source>
</evidence>
<accession>A0AA40JQC6</accession>
<name>A0AA40JQC6_STAAU</name>
<dbReference type="AlphaFoldDB" id="A0AA40JQC6"/>
<evidence type="ECO:0000313" key="3">
    <source>
        <dbReference type="Proteomes" id="UP000032274"/>
    </source>
</evidence>
<proteinExistence type="predicted"/>
<feature type="region of interest" description="Disordered" evidence="1">
    <location>
        <begin position="1"/>
        <end position="34"/>
    </location>
</feature>
<comment type="caution">
    <text evidence="2">The sequence shown here is derived from an EMBL/GenBank/DDBJ whole genome shotgun (WGS) entry which is preliminary data.</text>
</comment>
<dbReference type="Proteomes" id="UP000032274">
    <property type="component" value="Unassembled WGS sequence"/>
</dbReference>
<feature type="non-terminal residue" evidence="2">
    <location>
        <position position="225"/>
    </location>
</feature>
<protein>
    <submittedName>
        <fullName evidence="2">Uncharacterized protein</fullName>
    </submittedName>
</protein>
<feature type="compositionally biased region" description="Basic and acidic residues" evidence="1">
    <location>
        <begin position="20"/>
        <end position="29"/>
    </location>
</feature>
<dbReference type="EMBL" id="JXIG01000581">
    <property type="protein sequence ID" value="KIU00798.1"/>
    <property type="molecule type" value="Genomic_DNA"/>
</dbReference>
<sequence>GGRAAPPVARRRRGRGAVRTPDHGRDRPAAPRQGKAVLADDLGEVRLAIEPVERQIGIEHQVGGAERVVEPAEHRRDAGDEFALHIGVLEPQVALAESAGKRRIGRDRAGVVPGCELETEREPIGHGRFQPDPRTKLHVVALVAGRVDPRRELPGEIDRPGRIELGYIDIVGRIVLRIKGGGRAEAQIAMDPDIVDPVGRGLARRRPALGLGLRQHFLAQLLLDL</sequence>
<gene>
    <name evidence="2" type="ORF">QU38_02775</name>
</gene>
<organism evidence="2 3">
    <name type="scientific">Staphylococcus aureus</name>
    <dbReference type="NCBI Taxonomy" id="1280"/>
    <lineage>
        <taxon>Bacteria</taxon>
        <taxon>Bacillati</taxon>
        <taxon>Bacillota</taxon>
        <taxon>Bacilli</taxon>
        <taxon>Bacillales</taxon>
        <taxon>Staphylococcaceae</taxon>
        <taxon>Staphylococcus</taxon>
    </lineage>
</organism>
<feature type="non-terminal residue" evidence="2">
    <location>
        <position position="1"/>
    </location>
</feature>
<evidence type="ECO:0000313" key="2">
    <source>
        <dbReference type="EMBL" id="KIU00798.1"/>
    </source>
</evidence>